<evidence type="ECO:0000259" key="2">
    <source>
        <dbReference type="Pfam" id="PF14291"/>
    </source>
</evidence>
<proteinExistence type="predicted"/>
<sequence length="489" mass="55667">MDCTPDISHKEQLSVVLRIVNCETPVSIAEHFLGFVHVEDTTGKGLSEILLDQLEKHNLSISDCRGQSYDNGSNMMGHKQGVQARILELNNKALCIPCSSHTLNLVVSDAAKSSVLSMSFFGMLQRLYNLFSSSVHRWAILKQHVKQLTLKPLSGTRWEARIDSVKVVRYHLPEILDGLSALETYATEKGDSETMSSAKSLHGELKTWSFLLCTITWYNVLYQVNHMSKLLQSPDVSMQTLKKETEGVTEYLEDFRENGLASSQTDAMEIAEDLEIERKLPEKRQRKKKRQFLYESTDETQSTPEEAFRRDFFLPLVDTAITSLKDRFSRLEGVYALYDFLFSIDIMRATIKTGKLHERCRKVEQTLHDIDADDLALEINSAVHTFPDEVSRCPFKMLDYIYSEKLLDLYSNLSIALRLLLTLPVSVASGERSFSSLKRIKNYMRSTMSQERLSGLALMSIESDVRRSLDLEGIVSAFAEAKGRKQQFQ</sequence>
<dbReference type="Pfam" id="PF14291">
    <property type="entry name" value="DUF4371"/>
    <property type="match status" value="1"/>
</dbReference>
<comment type="caution">
    <text evidence="3">The sequence shown here is derived from an EMBL/GenBank/DDBJ whole genome shotgun (WGS) entry which is preliminary data.</text>
</comment>
<dbReference type="Proteomes" id="UP001346869">
    <property type="component" value="Unassembled WGS sequence"/>
</dbReference>
<dbReference type="EMBL" id="JAUZQC010000007">
    <property type="protein sequence ID" value="KAK5869182.1"/>
    <property type="molecule type" value="Genomic_DNA"/>
</dbReference>
<keyword evidence="4" id="KW-1185">Reference proteome</keyword>
<reference evidence="3 4" key="2">
    <citation type="journal article" date="2023" name="Mol. Biol. Evol.">
        <title>Genomics of Secondarily Temperate Adaptation in the Only Non-Antarctic Icefish.</title>
        <authorList>
            <person name="Rivera-Colon A.G."/>
            <person name="Rayamajhi N."/>
            <person name="Minhas B.F."/>
            <person name="Madrigal G."/>
            <person name="Bilyk K.T."/>
            <person name="Yoon V."/>
            <person name="Hune M."/>
            <person name="Gregory S."/>
            <person name="Cheng C.H.C."/>
            <person name="Catchen J.M."/>
        </authorList>
    </citation>
    <scope>NUCLEOTIDE SEQUENCE [LARGE SCALE GENOMIC DNA]</scope>
    <source>
        <strain evidence="3">JMC-PN-2008</strain>
    </source>
</reference>
<dbReference type="InterPro" id="IPR025398">
    <property type="entry name" value="DUF4371"/>
</dbReference>
<name>A0AAN7XXL5_ELEMC</name>
<dbReference type="GO" id="GO:0046983">
    <property type="term" value="F:protein dimerization activity"/>
    <property type="evidence" value="ECO:0007669"/>
    <property type="project" value="InterPro"/>
</dbReference>
<feature type="domain" description="HAT C-terminal dimerisation" evidence="1">
    <location>
        <begin position="395"/>
        <end position="464"/>
    </location>
</feature>
<dbReference type="SUPFAM" id="SSF53098">
    <property type="entry name" value="Ribonuclease H-like"/>
    <property type="match status" value="1"/>
</dbReference>
<reference evidence="3 4" key="1">
    <citation type="journal article" date="2023" name="Genes (Basel)">
        <title>Chromosome-Level Genome Assembly and Circadian Gene Repertoire of the Patagonia Blennie Eleginops maclovinus-The Closest Ancestral Proxy of Antarctic Cryonotothenioids.</title>
        <authorList>
            <person name="Cheng C.C."/>
            <person name="Rivera-Colon A.G."/>
            <person name="Minhas B.F."/>
            <person name="Wilson L."/>
            <person name="Rayamajhi N."/>
            <person name="Vargas-Chacoff L."/>
            <person name="Catchen J.M."/>
        </authorList>
    </citation>
    <scope>NUCLEOTIDE SEQUENCE [LARGE SCALE GENOMIC DNA]</scope>
    <source>
        <strain evidence="3">JMC-PN-2008</strain>
    </source>
</reference>
<feature type="domain" description="DUF4371" evidence="2">
    <location>
        <begin position="2"/>
        <end position="79"/>
    </location>
</feature>
<evidence type="ECO:0000259" key="1">
    <source>
        <dbReference type="Pfam" id="PF05699"/>
    </source>
</evidence>
<dbReference type="Pfam" id="PF05699">
    <property type="entry name" value="Dimer_Tnp_hAT"/>
    <property type="match status" value="1"/>
</dbReference>
<accession>A0AAN7XXL5</accession>
<dbReference type="PANTHER" id="PTHR45749:SF35">
    <property type="entry name" value="AC-LIKE TRANSPOSASE-RELATED"/>
    <property type="match status" value="1"/>
</dbReference>
<dbReference type="PANTHER" id="PTHR45749">
    <property type="match status" value="1"/>
</dbReference>
<dbReference type="InterPro" id="IPR008906">
    <property type="entry name" value="HATC_C_dom"/>
</dbReference>
<organism evidence="3 4">
    <name type="scientific">Eleginops maclovinus</name>
    <name type="common">Patagonian blennie</name>
    <name type="synonym">Eleginus maclovinus</name>
    <dbReference type="NCBI Taxonomy" id="56733"/>
    <lineage>
        <taxon>Eukaryota</taxon>
        <taxon>Metazoa</taxon>
        <taxon>Chordata</taxon>
        <taxon>Craniata</taxon>
        <taxon>Vertebrata</taxon>
        <taxon>Euteleostomi</taxon>
        <taxon>Actinopterygii</taxon>
        <taxon>Neopterygii</taxon>
        <taxon>Teleostei</taxon>
        <taxon>Neoteleostei</taxon>
        <taxon>Acanthomorphata</taxon>
        <taxon>Eupercaria</taxon>
        <taxon>Perciformes</taxon>
        <taxon>Notothenioidei</taxon>
        <taxon>Eleginopidae</taxon>
        <taxon>Eleginops</taxon>
    </lineage>
</organism>
<dbReference type="AlphaFoldDB" id="A0AAN7XXL5"/>
<protein>
    <recommendedName>
        <fullName evidence="5">Zinc finger MYM-type 1-like protein</fullName>
    </recommendedName>
</protein>
<evidence type="ECO:0000313" key="4">
    <source>
        <dbReference type="Proteomes" id="UP001346869"/>
    </source>
</evidence>
<evidence type="ECO:0008006" key="5">
    <source>
        <dbReference type="Google" id="ProtNLM"/>
    </source>
</evidence>
<evidence type="ECO:0000313" key="3">
    <source>
        <dbReference type="EMBL" id="KAK5869182.1"/>
    </source>
</evidence>
<dbReference type="InterPro" id="IPR012337">
    <property type="entry name" value="RNaseH-like_sf"/>
</dbReference>
<gene>
    <name evidence="3" type="ORF">PBY51_010133</name>
</gene>